<dbReference type="AlphaFoldDB" id="A0AAV7QXM3"/>
<feature type="compositionally biased region" description="Low complexity" evidence="1">
    <location>
        <begin position="146"/>
        <end position="156"/>
    </location>
</feature>
<dbReference type="Proteomes" id="UP001066276">
    <property type="component" value="Chromosome 6"/>
</dbReference>
<keyword evidence="3" id="KW-1185">Reference proteome</keyword>
<feature type="region of interest" description="Disordered" evidence="1">
    <location>
        <begin position="97"/>
        <end position="117"/>
    </location>
</feature>
<feature type="region of interest" description="Disordered" evidence="1">
    <location>
        <begin position="133"/>
        <end position="180"/>
    </location>
</feature>
<protein>
    <submittedName>
        <fullName evidence="2">Uncharacterized protein</fullName>
    </submittedName>
</protein>
<name>A0AAV7QXM3_PLEWA</name>
<comment type="caution">
    <text evidence="2">The sequence shown here is derived from an EMBL/GenBank/DDBJ whole genome shotgun (WGS) entry which is preliminary data.</text>
</comment>
<evidence type="ECO:0000256" key="1">
    <source>
        <dbReference type="SAM" id="MobiDB-lite"/>
    </source>
</evidence>
<evidence type="ECO:0000313" key="2">
    <source>
        <dbReference type="EMBL" id="KAJ1143150.1"/>
    </source>
</evidence>
<proteinExistence type="predicted"/>
<organism evidence="2 3">
    <name type="scientific">Pleurodeles waltl</name>
    <name type="common">Iberian ribbed newt</name>
    <dbReference type="NCBI Taxonomy" id="8319"/>
    <lineage>
        <taxon>Eukaryota</taxon>
        <taxon>Metazoa</taxon>
        <taxon>Chordata</taxon>
        <taxon>Craniata</taxon>
        <taxon>Vertebrata</taxon>
        <taxon>Euteleostomi</taxon>
        <taxon>Amphibia</taxon>
        <taxon>Batrachia</taxon>
        <taxon>Caudata</taxon>
        <taxon>Salamandroidea</taxon>
        <taxon>Salamandridae</taxon>
        <taxon>Pleurodelinae</taxon>
        <taxon>Pleurodeles</taxon>
    </lineage>
</organism>
<reference evidence="2" key="1">
    <citation type="journal article" date="2022" name="bioRxiv">
        <title>Sequencing and chromosome-scale assembly of the giantPleurodeles waltlgenome.</title>
        <authorList>
            <person name="Brown T."/>
            <person name="Elewa A."/>
            <person name="Iarovenko S."/>
            <person name="Subramanian E."/>
            <person name="Araus A.J."/>
            <person name="Petzold A."/>
            <person name="Susuki M."/>
            <person name="Suzuki K.-i.T."/>
            <person name="Hayashi T."/>
            <person name="Toyoda A."/>
            <person name="Oliveira C."/>
            <person name="Osipova E."/>
            <person name="Leigh N.D."/>
            <person name="Simon A."/>
            <person name="Yun M.H."/>
        </authorList>
    </citation>
    <scope>NUCLEOTIDE SEQUENCE</scope>
    <source>
        <strain evidence="2">20211129_DDA</strain>
        <tissue evidence="2">Liver</tissue>
    </source>
</reference>
<evidence type="ECO:0000313" key="3">
    <source>
        <dbReference type="Proteomes" id="UP001066276"/>
    </source>
</evidence>
<accession>A0AAV7QXM3</accession>
<dbReference type="EMBL" id="JANPWB010000010">
    <property type="protein sequence ID" value="KAJ1143150.1"/>
    <property type="molecule type" value="Genomic_DNA"/>
</dbReference>
<gene>
    <name evidence="2" type="ORF">NDU88_009461</name>
</gene>
<sequence>MQTINGETGILSQDLESHITRVYLVTDFSAVLCKRSFCWERCFPPGAGRSASAPTLLLLLSHSFSAVRMAGYDDQATEEYYLEEPAGSFEQDLVYALDPEPSRSGGSQPRRQGHNPHSADFESLIRAMAKEHDYNASSHKAKTGEDLVSSSSDLSSETGDDPPRKRKKAAHHQEDPLWAPKDFTFQPEDIIHPRSASWVPPVEVLDYVESQIRHSFDKEVRSRLRTECPRLDFPSKVTETPELDPSWSHF</sequence>